<reference evidence="1" key="1">
    <citation type="journal article" date="2012" name="Nature">
        <title>The oyster genome reveals stress adaptation and complexity of shell formation.</title>
        <authorList>
            <person name="Zhang G."/>
            <person name="Fang X."/>
            <person name="Guo X."/>
            <person name="Li L."/>
            <person name="Luo R."/>
            <person name="Xu F."/>
            <person name="Yang P."/>
            <person name="Zhang L."/>
            <person name="Wang X."/>
            <person name="Qi H."/>
            <person name="Xiong Z."/>
            <person name="Que H."/>
            <person name="Xie Y."/>
            <person name="Holland P.W."/>
            <person name="Paps J."/>
            <person name="Zhu Y."/>
            <person name="Wu F."/>
            <person name="Chen Y."/>
            <person name="Wang J."/>
            <person name="Peng C."/>
            <person name="Meng J."/>
            <person name="Yang L."/>
            <person name="Liu J."/>
            <person name="Wen B."/>
            <person name="Zhang N."/>
            <person name="Huang Z."/>
            <person name="Zhu Q."/>
            <person name="Feng Y."/>
            <person name="Mount A."/>
            <person name="Hedgecock D."/>
            <person name="Xu Z."/>
            <person name="Liu Y."/>
            <person name="Domazet-Loso T."/>
            <person name="Du Y."/>
            <person name="Sun X."/>
            <person name="Zhang S."/>
            <person name="Liu B."/>
            <person name="Cheng P."/>
            <person name="Jiang X."/>
            <person name="Li J."/>
            <person name="Fan D."/>
            <person name="Wang W."/>
            <person name="Fu W."/>
            <person name="Wang T."/>
            <person name="Wang B."/>
            <person name="Zhang J."/>
            <person name="Peng Z."/>
            <person name="Li Y."/>
            <person name="Li N."/>
            <person name="Wang J."/>
            <person name="Chen M."/>
            <person name="He Y."/>
            <person name="Tan F."/>
            <person name="Song X."/>
            <person name="Zheng Q."/>
            <person name="Huang R."/>
            <person name="Yang H."/>
            <person name="Du X."/>
            <person name="Chen L."/>
            <person name="Yang M."/>
            <person name="Gaffney P.M."/>
            <person name="Wang S."/>
            <person name="Luo L."/>
            <person name="She Z."/>
            <person name="Ming Y."/>
            <person name="Huang W."/>
            <person name="Zhang S."/>
            <person name="Huang B."/>
            <person name="Zhang Y."/>
            <person name="Qu T."/>
            <person name="Ni P."/>
            <person name="Miao G."/>
            <person name="Wang J."/>
            <person name="Wang Q."/>
            <person name="Steinberg C.E."/>
            <person name="Wang H."/>
            <person name="Li N."/>
            <person name="Qian L."/>
            <person name="Zhang G."/>
            <person name="Li Y."/>
            <person name="Yang H."/>
            <person name="Liu X."/>
            <person name="Wang J."/>
            <person name="Yin Y."/>
            <person name="Wang J."/>
        </authorList>
    </citation>
    <scope>NUCLEOTIDE SEQUENCE [LARGE SCALE GENOMIC DNA]</scope>
    <source>
        <strain evidence="1">05x7-T-G4-1.051#20</strain>
    </source>
</reference>
<organism evidence="1">
    <name type="scientific">Magallana gigas</name>
    <name type="common">Pacific oyster</name>
    <name type="synonym">Crassostrea gigas</name>
    <dbReference type="NCBI Taxonomy" id="29159"/>
    <lineage>
        <taxon>Eukaryota</taxon>
        <taxon>Metazoa</taxon>
        <taxon>Spiralia</taxon>
        <taxon>Lophotrochozoa</taxon>
        <taxon>Mollusca</taxon>
        <taxon>Bivalvia</taxon>
        <taxon>Autobranchia</taxon>
        <taxon>Pteriomorphia</taxon>
        <taxon>Ostreida</taxon>
        <taxon>Ostreoidea</taxon>
        <taxon>Ostreidae</taxon>
        <taxon>Magallana</taxon>
    </lineage>
</organism>
<protein>
    <submittedName>
        <fullName evidence="1">Uncharacterized protein</fullName>
    </submittedName>
</protein>
<dbReference type="HOGENOM" id="CLU_2624437_0_0_1"/>
<dbReference type="InParanoid" id="K1PKS8"/>
<accession>K1PKS8</accession>
<gene>
    <name evidence="1" type="ORF">CGI_10008510</name>
</gene>
<name>K1PKS8_MAGGI</name>
<dbReference type="EMBL" id="JH816441">
    <property type="protein sequence ID" value="EKC19459.1"/>
    <property type="molecule type" value="Genomic_DNA"/>
</dbReference>
<proteinExistence type="predicted"/>
<evidence type="ECO:0000313" key="1">
    <source>
        <dbReference type="EMBL" id="EKC19459.1"/>
    </source>
</evidence>
<sequence>MTARQKGYLVILKEYCQDVYDVQGQPLNRCIGHGELTVGSSDGDVLPKGPATVRLRKGADMFLYDSCKKAHGEGKRKH</sequence>
<dbReference type="AlphaFoldDB" id="K1PKS8"/>